<evidence type="ECO:0000256" key="8">
    <source>
        <dbReference type="SAM" id="MobiDB-lite"/>
    </source>
</evidence>
<feature type="region of interest" description="Disordered" evidence="8">
    <location>
        <begin position="324"/>
        <end position="355"/>
    </location>
</feature>
<feature type="compositionally biased region" description="Polar residues" evidence="8">
    <location>
        <begin position="330"/>
        <end position="341"/>
    </location>
</feature>
<keyword evidence="2 7" id="KW-0808">Transferase</keyword>
<evidence type="ECO:0000256" key="7">
    <source>
        <dbReference type="PROSITE-ProRule" id="PRU01016"/>
    </source>
</evidence>
<gene>
    <name evidence="9" type="ORF">K7432_001384</name>
</gene>
<feature type="active site" evidence="7">
    <location>
        <position position="81"/>
    </location>
</feature>
<dbReference type="InterPro" id="IPR029063">
    <property type="entry name" value="SAM-dependent_MTases_sf"/>
</dbReference>
<dbReference type="PANTHER" id="PTHR46098">
    <property type="entry name" value="TRNA (CYTOSINE(38)-C(5))-METHYLTRANSFERASE"/>
    <property type="match status" value="1"/>
</dbReference>
<evidence type="ECO:0000256" key="5">
    <source>
        <dbReference type="ARBA" id="ARBA00039681"/>
    </source>
</evidence>
<dbReference type="Proteomes" id="UP001479436">
    <property type="component" value="Unassembled WGS sequence"/>
</dbReference>
<dbReference type="SUPFAM" id="SSF53335">
    <property type="entry name" value="S-adenosyl-L-methionine-dependent methyltransferases"/>
    <property type="match status" value="1"/>
</dbReference>
<dbReference type="EMBL" id="JASJQH010000030">
    <property type="protein sequence ID" value="KAK9768189.1"/>
    <property type="molecule type" value="Genomic_DNA"/>
</dbReference>
<dbReference type="Pfam" id="PF00145">
    <property type="entry name" value="DNA_methylase"/>
    <property type="match status" value="1"/>
</dbReference>
<dbReference type="InterPro" id="IPR031303">
    <property type="entry name" value="C5_meth_CS"/>
</dbReference>
<keyword evidence="3 7" id="KW-0949">S-adenosyl-L-methionine</keyword>
<reference evidence="9 10" key="1">
    <citation type="submission" date="2023-04" db="EMBL/GenBank/DDBJ databases">
        <title>Genome of Basidiobolus ranarum AG-B5.</title>
        <authorList>
            <person name="Stajich J.E."/>
            <person name="Carter-House D."/>
            <person name="Gryganskyi A."/>
        </authorList>
    </citation>
    <scope>NUCLEOTIDE SEQUENCE [LARGE SCALE GENOMIC DNA]</scope>
    <source>
        <strain evidence="9 10">AG-B5</strain>
    </source>
</reference>
<dbReference type="InterPro" id="IPR050750">
    <property type="entry name" value="C5-MTase"/>
</dbReference>
<evidence type="ECO:0000313" key="9">
    <source>
        <dbReference type="EMBL" id="KAK9768189.1"/>
    </source>
</evidence>
<comment type="similarity">
    <text evidence="7">Belongs to the class I-like SAM-binding methyltransferase superfamily. C5-methyltransferase family.</text>
</comment>
<evidence type="ECO:0000256" key="2">
    <source>
        <dbReference type="ARBA" id="ARBA00022679"/>
    </source>
</evidence>
<dbReference type="Gene3D" id="3.90.120.10">
    <property type="entry name" value="DNA Methylase, subunit A, domain 2"/>
    <property type="match status" value="1"/>
</dbReference>
<dbReference type="PROSITE" id="PS00095">
    <property type="entry name" value="C5_MTASE_2"/>
    <property type="match status" value="1"/>
</dbReference>
<evidence type="ECO:0000313" key="10">
    <source>
        <dbReference type="Proteomes" id="UP001479436"/>
    </source>
</evidence>
<dbReference type="EC" id="2.1.1.204" evidence="4"/>
<organism evidence="9 10">
    <name type="scientific">Basidiobolus ranarum</name>
    <dbReference type="NCBI Taxonomy" id="34480"/>
    <lineage>
        <taxon>Eukaryota</taxon>
        <taxon>Fungi</taxon>
        <taxon>Fungi incertae sedis</taxon>
        <taxon>Zoopagomycota</taxon>
        <taxon>Entomophthoromycotina</taxon>
        <taxon>Basidiobolomycetes</taxon>
        <taxon>Basidiobolales</taxon>
        <taxon>Basidiobolaceae</taxon>
        <taxon>Basidiobolus</taxon>
    </lineage>
</organism>
<protein>
    <recommendedName>
        <fullName evidence="5">tRNA (cytosine(38)-C(5))-methyltransferase</fullName>
        <ecNumber evidence="4">2.1.1.204</ecNumber>
    </recommendedName>
    <alternativeName>
        <fullName evidence="6">DNA (cytosine-5)-methyltransferase-like protein 2</fullName>
    </alternativeName>
</protein>
<evidence type="ECO:0000256" key="4">
    <source>
        <dbReference type="ARBA" id="ARBA00039081"/>
    </source>
</evidence>
<proteinExistence type="inferred from homology"/>
<evidence type="ECO:0000256" key="6">
    <source>
        <dbReference type="ARBA" id="ARBA00042810"/>
    </source>
</evidence>
<dbReference type="PROSITE" id="PS51679">
    <property type="entry name" value="SAM_MT_C5"/>
    <property type="match status" value="1"/>
</dbReference>
<keyword evidence="10" id="KW-1185">Reference proteome</keyword>
<keyword evidence="1 7" id="KW-0489">Methyltransferase</keyword>
<accession>A0ABR2X341</accession>
<dbReference type="PANTHER" id="PTHR46098:SF1">
    <property type="entry name" value="TRNA (CYTOSINE(38)-C(5))-METHYLTRANSFERASE"/>
    <property type="match status" value="1"/>
</dbReference>
<name>A0ABR2X341_9FUNG</name>
<dbReference type="Gene3D" id="3.40.50.150">
    <property type="entry name" value="Vaccinia Virus protein VP39"/>
    <property type="match status" value="1"/>
</dbReference>
<sequence>MTEKEEVKCLEFFSGIGGLHYAFITAGVFGEVVASFDMNEVANQVYKHNFKKTPVNKGIEFLNATDIQKYQANCWLLSPPCQPYTRGGKSLDDQDERAKGLLHLIDLLPELQSPPKYIFLENVKNFEYSRSRERLVGCLDDLDYEIHECLLSPLQFGIPNDRLRYYLMACRKPSSSVIDKNKEKYVDTCQIYTTWPFSDDKEKNELRLNGAFSELNTEDYLFELPKLESYLEKEDILETYQVPEKYITKTTSFRFDIVRPSDVRCSCFTKGYGSRHVYRSGSFLQTKKLEYTSYDWEHPESLLDLGLRFFSPLEVARLHAFPVKRENDTETPASESNSSTPRPFRPHSKPPLLEFPDTISTKQQYRLLGNSLNVWVIAELMRCILFSPRQE</sequence>
<dbReference type="InterPro" id="IPR001525">
    <property type="entry name" value="C5_MeTfrase"/>
</dbReference>
<evidence type="ECO:0000256" key="3">
    <source>
        <dbReference type="ARBA" id="ARBA00022691"/>
    </source>
</evidence>
<dbReference type="PRINTS" id="PR00105">
    <property type="entry name" value="C5METTRFRASE"/>
</dbReference>
<evidence type="ECO:0000256" key="1">
    <source>
        <dbReference type="ARBA" id="ARBA00022603"/>
    </source>
</evidence>
<comment type="caution">
    <text evidence="9">The sequence shown here is derived from an EMBL/GenBank/DDBJ whole genome shotgun (WGS) entry which is preliminary data.</text>
</comment>